<feature type="transmembrane region" description="Helical" evidence="3">
    <location>
        <begin position="527"/>
        <end position="545"/>
    </location>
</feature>
<keyword evidence="3" id="KW-1133">Transmembrane helix</keyword>
<name>A0A5J4NKU3_9TREM</name>
<dbReference type="GO" id="GO:0007156">
    <property type="term" value="P:homophilic cell adhesion via plasma membrane adhesion molecules"/>
    <property type="evidence" value="ECO:0007669"/>
    <property type="project" value="TreeGrafter"/>
</dbReference>
<dbReference type="Pfam" id="PF00047">
    <property type="entry name" value="ig"/>
    <property type="match status" value="1"/>
</dbReference>
<proteinExistence type="predicted"/>
<dbReference type="CDD" id="cd00096">
    <property type="entry name" value="Ig"/>
    <property type="match status" value="1"/>
</dbReference>
<evidence type="ECO:0000313" key="5">
    <source>
        <dbReference type="EMBL" id="KAA3676177.1"/>
    </source>
</evidence>
<dbReference type="InterPro" id="IPR013783">
    <property type="entry name" value="Ig-like_fold"/>
</dbReference>
<dbReference type="GO" id="GO:0043025">
    <property type="term" value="C:neuronal cell body"/>
    <property type="evidence" value="ECO:0007669"/>
    <property type="project" value="TreeGrafter"/>
</dbReference>
<comment type="caution">
    <text evidence="5">The sequence shown here is derived from an EMBL/GenBank/DDBJ whole genome shotgun (WGS) entry which is preliminary data.</text>
</comment>
<keyword evidence="1" id="KW-0732">Signal</keyword>
<dbReference type="PANTHER" id="PTHR45080:SF8">
    <property type="entry name" value="IG-LIKE DOMAIN-CONTAINING PROTEIN"/>
    <property type="match status" value="1"/>
</dbReference>
<evidence type="ECO:0000259" key="4">
    <source>
        <dbReference type="PROSITE" id="PS50835"/>
    </source>
</evidence>
<sequence length="551" mass="61606">MKRLWAVLYHFNRTLRFSGNEALVLSIGRHRIQTLIRNPATSSVVRYEGNQKDFLSEHAGWNVYPLDKPGEQLCVYKVRGASIKHDDKMTFICDTIKNMGLGAITMEERIQIRVFRPVRIIDQTDTIGVAENSTASLFCHASGFPDLQLHWRSKTTGDILNQTEPNPTSSETELQLILPSVEKQQHGQLFECDARTSYPADTYPVRGISKLEVYLPPKINVTSRVIHTDLGARESVEILVSGYPTPELVCDGFHLTEPRQVSKQQIGGTFVYSAVIDNITQAHLTTFHCEASNDLGITNETIELTTAPSEPVILSPSQAEMADYYMLNWKVRSRAPLKNVTVEIEEFTSSNISNPMVPRSPRVRKIVYPLTPNNQNDVRTSVWAPSGQAEGSVSNQGRWEHVVWHHVANLSEDTEHGISLKVCNAHACRSSAVNPASPRPTSVAFRTARFSGKISHLQHVFVVQSGTVLSSVQDVIQSEVNQALQLVFVSSNNVDHVILSQPPMDAAKAKNQPAVLRLMSSTDGAHLIHFEWFTFVASLLLMAWIRHIRVY</sequence>
<dbReference type="InterPro" id="IPR013151">
    <property type="entry name" value="Immunoglobulin_dom"/>
</dbReference>
<dbReference type="Proteomes" id="UP000324629">
    <property type="component" value="Unassembled WGS sequence"/>
</dbReference>
<dbReference type="GO" id="GO:0008046">
    <property type="term" value="F:axon guidance receptor activity"/>
    <property type="evidence" value="ECO:0007669"/>
    <property type="project" value="TreeGrafter"/>
</dbReference>
<dbReference type="SUPFAM" id="SSF48726">
    <property type="entry name" value="Immunoglobulin"/>
    <property type="match status" value="1"/>
</dbReference>
<evidence type="ECO:0000256" key="3">
    <source>
        <dbReference type="SAM" id="Phobius"/>
    </source>
</evidence>
<dbReference type="AlphaFoldDB" id="A0A5J4NKU3"/>
<dbReference type="InterPro" id="IPR007110">
    <property type="entry name" value="Ig-like_dom"/>
</dbReference>
<dbReference type="InterPro" id="IPR050958">
    <property type="entry name" value="Cell_Adh-Cytoskel_Orgn"/>
</dbReference>
<dbReference type="Gene3D" id="2.60.40.10">
    <property type="entry name" value="Immunoglobulins"/>
    <property type="match status" value="2"/>
</dbReference>
<keyword evidence="2" id="KW-1015">Disulfide bond</keyword>
<keyword evidence="3" id="KW-0472">Membrane</keyword>
<keyword evidence="6" id="KW-1185">Reference proteome</keyword>
<evidence type="ECO:0000256" key="1">
    <source>
        <dbReference type="ARBA" id="ARBA00022729"/>
    </source>
</evidence>
<organism evidence="5 6">
    <name type="scientific">Paragonimus westermani</name>
    <dbReference type="NCBI Taxonomy" id="34504"/>
    <lineage>
        <taxon>Eukaryota</taxon>
        <taxon>Metazoa</taxon>
        <taxon>Spiralia</taxon>
        <taxon>Lophotrochozoa</taxon>
        <taxon>Platyhelminthes</taxon>
        <taxon>Trematoda</taxon>
        <taxon>Digenea</taxon>
        <taxon>Plagiorchiida</taxon>
        <taxon>Troglotremata</taxon>
        <taxon>Troglotrematidae</taxon>
        <taxon>Paragonimus</taxon>
    </lineage>
</organism>
<feature type="domain" description="Ig-like" evidence="4">
    <location>
        <begin position="117"/>
        <end position="209"/>
    </location>
</feature>
<keyword evidence="3" id="KW-0812">Transmembrane</keyword>
<evidence type="ECO:0000256" key="2">
    <source>
        <dbReference type="ARBA" id="ARBA00023157"/>
    </source>
</evidence>
<dbReference type="PROSITE" id="PS50835">
    <property type="entry name" value="IG_LIKE"/>
    <property type="match status" value="1"/>
</dbReference>
<dbReference type="EMBL" id="QNGE01002118">
    <property type="protein sequence ID" value="KAA3676177.1"/>
    <property type="molecule type" value="Genomic_DNA"/>
</dbReference>
<reference evidence="5 6" key="1">
    <citation type="journal article" date="2019" name="Gigascience">
        <title>Whole-genome sequence of the oriental lung fluke Paragonimus westermani.</title>
        <authorList>
            <person name="Oey H."/>
            <person name="Zakrzewski M."/>
            <person name="Narain K."/>
            <person name="Devi K.R."/>
            <person name="Agatsuma T."/>
            <person name="Nawaratna S."/>
            <person name="Gobert G.N."/>
            <person name="Jones M.K."/>
            <person name="Ragan M.A."/>
            <person name="McManus D.P."/>
            <person name="Krause L."/>
        </authorList>
    </citation>
    <scope>NUCLEOTIDE SEQUENCE [LARGE SCALE GENOMIC DNA]</scope>
    <source>
        <strain evidence="5 6">IND2009</strain>
    </source>
</reference>
<dbReference type="GO" id="GO:0030424">
    <property type="term" value="C:axon"/>
    <property type="evidence" value="ECO:0007669"/>
    <property type="project" value="TreeGrafter"/>
</dbReference>
<protein>
    <recommendedName>
        <fullName evidence="4">Ig-like domain-containing protein</fullName>
    </recommendedName>
</protein>
<dbReference type="InterPro" id="IPR036179">
    <property type="entry name" value="Ig-like_dom_sf"/>
</dbReference>
<evidence type="ECO:0000313" key="6">
    <source>
        <dbReference type="Proteomes" id="UP000324629"/>
    </source>
</evidence>
<accession>A0A5J4NKU3</accession>
<gene>
    <name evidence="5" type="ORF">DEA37_0013257</name>
</gene>
<dbReference type="GO" id="GO:0050808">
    <property type="term" value="P:synapse organization"/>
    <property type="evidence" value="ECO:0007669"/>
    <property type="project" value="TreeGrafter"/>
</dbReference>
<dbReference type="PANTHER" id="PTHR45080">
    <property type="entry name" value="CONTACTIN 5"/>
    <property type="match status" value="1"/>
</dbReference>
<dbReference type="GO" id="GO:0005886">
    <property type="term" value="C:plasma membrane"/>
    <property type="evidence" value="ECO:0007669"/>
    <property type="project" value="TreeGrafter"/>
</dbReference>